<keyword evidence="1 2" id="KW-0732">Signal</keyword>
<keyword evidence="5" id="KW-1185">Reference proteome</keyword>
<organism evidence="4 5">
    <name type="scientific">Massilia solisilvae</name>
    <dbReference type="NCBI Taxonomy" id="1811225"/>
    <lineage>
        <taxon>Bacteria</taxon>
        <taxon>Pseudomonadati</taxon>
        <taxon>Pseudomonadota</taxon>
        <taxon>Betaproteobacteria</taxon>
        <taxon>Burkholderiales</taxon>
        <taxon>Oxalobacteraceae</taxon>
        <taxon>Telluria group</taxon>
        <taxon>Massilia</taxon>
    </lineage>
</organism>
<protein>
    <submittedName>
        <fullName evidence="4">Porin family protein</fullName>
    </submittedName>
</protein>
<reference evidence="4 5" key="1">
    <citation type="submission" date="2022-08" db="EMBL/GenBank/DDBJ databases">
        <title>Reclassification of Massilia species as members of the genera Telluria, Duganella, Pseudoduganella, Mokoshia gen. nov. and Zemynaea gen. nov. using orthogonal and non-orthogonal genome-based approaches.</title>
        <authorList>
            <person name="Bowman J.P."/>
        </authorList>
    </citation>
    <scope>NUCLEOTIDE SEQUENCE [LARGE SCALE GENOMIC DNA]</scope>
    <source>
        <strain evidence="4 5">JCM 31607</strain>
    </source>
</reference>
<feature type="chain" id="PRO_5046113739" evidence="2">
    <location>
        <begin position="20"/>
        <end position="341"/>
    </location>
</feature>
<dbReference type="InterPro" id="IPR027385">
    <property type="entry name" value="Beta-barrel_OMP"/>
</dbReference>
<evidence type="ECO:0000313" key="4">
    <source>
        <dbReference type="EMBL" id="MCS0606940.1"/>
    </source>
</evidence>
<dbReference type="Pfam" id="PF13505">
    <property type="entry name" value="OMP_b-brl"/>
    <property type="match status" value="1"/>
</dbReference>
<evidence type="ECO:0000256" key="1">
    <source>
        <dbReference type="ARBA" id="ARBA00022729"/>
    </source>
</evidence>
<dbReference type="Proteomes" id="UP001205861">
    <property type="component" value="Unassembled WGS sequence"/>
</dbReference>
<proteinExistence type="predicted"/>
<dbReference type="EMBL" id="JANUGV010000001">
    <property type="protein sequence ID" value="MCS0606940.1"/>
    <property type="molecule type" value="Genomic_DNA"/>
</dbReference>
<evidence type="ECO:0000259" key="3">
    <source>
        <dbReference type="Pfam" id="PF13505"/>
    </source>
</evidence>
<comment type="caution">
    <text evidence="4">The sequence shown here is derived from an EMBL/GenBank/DDBJ whole genome shotgun (WGS) entry which is preliminary data.</text>
</comment>
<name>A0ABT2BEK0_9BURK</name>
<evidence type="ECO:0000256" key="2">
    <source>
        <dbReference type="SAM" id="SignalP"/>
    </source>
</evidence>
<accession>A0ABT2BEK0</accession>
<evidence type="ECO:0000313" key="5">
    <source>
        <dbReference type="Proteomes" id="UP001205861"/>
    </source>
</evidence>
<sequence length="341" mass="38280">MKSRLLLLPLLAACAPTHAQLFDADQRGAYLSAQVGNGHIDGSQATGHTGMRWRAFEVRAGRDLNPRIVGEDTIESRSTARIDFVYYNEGHPDNNHRDGFAFQFTYTRRFGDALTAELSVGPYTSMNTTTQGGVQIDQARRGILYSAALRYPLDWWAKGAHLRLGYNHVAMRDTFHSDALMVGIGRHFTDVPPFPETDFARSRLWLGASYGRSFTSQSGTQDANGAIFEAKQYGGKWAMSFKGIFEGDDRVRVDRRGMAAQFWFVQPLTSSWSAQAGIGPYFAENRREGNRTGVHGLITLQFERNLSENTKAYFAFHRVKTFRESNDRDLFHLGLSHAFGS</sequence>
<dbReference type="RefSeq" id="WP_258854722.1">
    <property type="nucleotide sequence ID" value="NZ_JANUGV010000001.1"/>
</dbReference>
<gene>
    <name evidence="4" type="ORF">NX773_02025</name>
</gene>
<feature type="signal peptide" evidence="2">
    <location>
        <begin position="1"/>
        <end position="19"/>
    </location>
</feature>
<feature type="domain" description="Outer membrane protein beta-barrel" evidence="3">
    <location>
        <begin position="6"/>
        <end position="188"/>
    </location>
</feature>